<dbReference type="EMBL" id="JAAAPK010000007">
    <property type="protein sequence ID" value="NBC43043.1"/>
    <property type="molecule type" value="Genomic_DNA"/>
</dbReference>
<comment type="caution">
    <text evidence="2">The sequence shown here is derived from an EMBL/GenBank/DDBJ whole genome shotgun (WGS) entry which is preliminary data.</text>
</comment>
<dbReference type="RefSeq" id="WP_139918759.1">
    <property type="nucleotide sequence ID" value="NZ_CBCSLE010000023.1"/>
</dbReference>
<sequence>MIRFAYGCIPSIMSLAFANTLVRRGGLVPTSILLSSGGLRFQKKRYTPAQVLPVFLRQFGARFTGYNVLAGLGGTLLPFGAPRGGLMSFQQLSRAYGIPLTVSDDFSGEKTVESLRRQEVDLVVTSMCDQILREPLLGLPRHGCLNIHPSLLPDFRGVDSIFQTMLNGVPEVGTTLHRTTARIDAGDVYGQSAFTRAASDSHLALTVKATAAGVWLLKRHVEALAQGQTPPSHTMDVTRARFPYRSWPTREELERFHTAGQVFWRAEDFRRLLRFEDPTDPTTRDVLPFAGEPLRTAAR</sequence>
<name>A0A7X4YCR2_9BACT</name>
<accession>A0A7X4YCR2</accession>
<organism evidence="2 3">
    <name type="scientific">Corallococcus exiguus</name>
    <dbReference type="NCBI Taxonomy" id="83462"/>
    <lineage>
        <taxon>Bacteria</taxon>
        <taxon>Pseudomonadati</taxon>
        <taxon>Myxococcota</taxon>
        <taxon>Myxococcia</taxon>
        <taxon>Myxococcales</taxon>
        <taxon>Cystobacterineae</taxon>
        <taxon>Myxococcaceae</taxon>
        <taxon>Corallococcus</taxon>
    </lineage>
</organism>
<dbReference type="Gene3D" id="3.40.50.12230">
    <property type="match status" value="1"/>
</dbReference>
<protein>
    <submittedName>
        <fullName evidence="2">Formyl transferase</fullName>
    </submittedName>
</protein>
<dbReference type="Pfam" id="PF00551">
    <property type="entry name" value="Formyl_trans_N"/>
    <property type="match status" value="1"/>
</dbReference>
<dbReference type="SUPFAM" id="SSF53328">
    <property type="entry name" value="Formyltransferase"/>
    <property type="match status" value="1"/>
</dbReference>
<proteinExistence type="predicted"/>
<keyword evidence="2" id="KW-0808">Transferase</keyword>
<dbReference type="AlphaFoldDB" id="A0A7X4YCR2"/>
<evidence type="ECO:0000259" key="1">
    <source>
        <dbReference type="Pfam" id="PF00551"/>
    </source>
</evidence>
<dbReference type="Proteomes" id="UP000537825">
    <property type="component" value="Unassembled WGS sequence"/>
</dbReference>
<evidence type="ECO:0000313" key="3">
    <source>
        <dbReference type="Proteomes" id="UP000537825"/>
    </source>
</evidence>
<dbReference type="GO" id="GO:0005829">
    <property type="term" value="C:cytosol"/>
    <property type="evidence" value="ECO:0007669"/>
    <property type="project" value="TreeGrafter"/>
</dbReference>
<dbReference type="PANTHER" id="PTHR11138">
    <property type="entry name" value="METHIONYL-TRNA FORMYLTRANSFERASE"/>
    <property type="match status" value="1"/>
</dbReference>
<evidence type="ECO:0000313" key="2">
    <source>
        <dbReference type="EMBL" id="NBC43043.1"/>
    </source>
</evidence>
<reference evidence="2 3" key="1">
    <citation type="submission" date="2020-01" db="EMBL/GenBank/DDBJ databases">
        <title>The draft genome sequence of Corallococcus exiguus DSM 14696.</title>
        <authorList>
            <person name="Zhang X."/>
            <person name="Zhu H."/>
        </authorList>
    </citation>
    <scope>NUCLEOTIDE SEQUENCE [LARGE SCALE GENOMIC DNA]</scope>
    <source>
        <strain evidence="2 3">DSM 14696</strain>
    </source>
</reference>
<dbReference type="InterPro" id="IPR002376">
    <property type="entry name" value="Formyl_transf_N"/>
</dbReference>
<feature type="domain" description="Formyl transferase N-terminal" evidence="1">
    <location>
        <begin position="109"/>
        <end position="217"/>
    </location>
</feature>
<gene>
    <name evidence="2" type="ORF">GTZ93_24880</name>
</gene>
<dbReference type="InterPro" id="IPR036477">
    <property type="entry name" value="Formyl_transf_N_sf"/>
</dbReference>
<dbReference type="PANTHER" id="PTHR11138:SF5">
    <property type="entry name" value="METHIONYL-TRNA FORMYLTRANSFERASE, MITOCHONDRIAL"/>
    <property type="match status" value="1"/>
</dbReference>
<dbReference type="GO" id="GO:0004479">
    <property type="term" value="F:methionyl-tRNA formyltransferase activity"/>
    <property type="evidence" value="ECO:0007669"/>
    <property type="project" value="TreeGrafter"/>
</dbReference>
<keyword evidence="3" id="KW-1185">Reference proteome</keyword>